<name>A0A0B3YK25_9ALTE</name>
<dbReference type="SMART" id="SM00062">
    <property type="entry name" value="PBPb"/>
    <property type="match status" value="1"/>
</dbReference>
<gene>
    <name evidence="2" type="ORF">RJ41_05225</name>
</gene>
<evidence type="ECO:0000313" key="2">
    <source>
        <dbReference type="EMBL" id="KHT55058.1"/>
    </source>
</evidence>
<keyword evidence="3" id="KW-1185">Reference proteome</keyword>
<dbReference type="OrthoDB" id="6334989at2"/>
<dbReference type="InterPro" id="IPR001638">
    <property type="entry name" value="Solute-binding_3/MltF_N"/>
</dbReference>
<organism evidence="2 3">
    <name type="scientific">Alteromonas marina</name>
    <dbReference type="NCBI Taxonomy" id="203795"/>
    <lineage>
        <taxon>Bacteria</taxon>
        <taxon>Pseudomonadati</taxon>
        <taxon>Pseudomonadota</taxon>
        <taxon>Gammaproteobacteria</taxon>
        <taxon>Alteromonadales</taxon>
        <taxon>Alteromonadaceae</taxon>
        <taxon>Alteromonas/Salinimonas group</taxon>
        <taxon>Alteromonas</taxon>
    </lineage>
</organism>
<comment type="caution">
    <text evidence="2">The sequence shown here is derived from an EMBL/GenBank/DDBJ whole genome shotgun (WGS) entry which is preliminary data.</text>
</comment>
<dbReference type="SUPFAM" id="SSF53850">
    <property type="entry name" value="Periplasmic binding protein-like II"/>
    <property type="match status" value="1"/>
</dbReference>
<dbReference type="AlphaFoldDB" id="A0A0B3YK25"/>
<dbReference type="Gene3D" id="3.40.190.10">
    <property type="entry name" value="Periplasmic binding protein-like II"/>
    <property type="match status" value="2"/>
</dbReference>
<reference evidence="2 3" key="1">
    <citation type="submission" date="2014-12" db="EMBL/GenBank/DDBJ databases">
        <title>Genome sequencing of Alteromonas marina AD001.</title>
        <authorList>
            <person name="Adrian T.G.S."/>
            <person name="Chan K.G."/>
        </authorList>
    </citation>
    <scope>NUCLEOTIDE SEQUENCE [LARGE SCALE GENOMIC DNA]</scope>
    <source>
        <strain evidence="2 3">AD001</strain>
    </source>
</reference>
<evidence type="ECO:0000313" key="3">
    <source>
        <dbReference type="Proteomes" id="UP000031197"/>
    </source>
</evidence>
<dbReference type="EMBL" id="JWLW01000010">
    <property type="protein sequence ID" value="KHT55058.1"/>
    <property type="molecule type" value="Genomic_DNA"/>
</dbReference>
<sequence>MVRFSAFSLSIFTQRLSLLGISLALCCFNVSQLHAAPIKLGAASFETYISDDGEPARVNTLLEKVVQKAELDIQLQVMRQAFLGSSVLTGKLDGEFAYINLGEDTSNYVLSDIYFPIYLYAVSKEVDVEAIKLFPHLKDNRVAIENRFANTPSFRLLKDIKWSRNPTTFDAFRQLADDRAPYLITTQLLARELNILLANDNEETLHFSEKPLAKTGFQIAISKNVANAERIVAQFNQALSTMQNSGELNQPLELAWLTKDVNGDGVADFIGHSNITTTSDLLNTAYSLDGKPTSEASAFYINGDRYATLEEARAALPSKKNASPRGSLLDKTTYQQLLRRW</sequence>
<evidence type="ECO:0000259" key="1">
    <source>
        <dbReference type="SMART" id="SM00062"/>
    </source>
</evidence>
<dbReference type="Proteomes" id="UP000031197">
    <property type="component" value="Unassembled WGS sequence"/>
</dbReference>
<proteinExistence type="predicted"/>
<dbReference type="RefSeq" id="WP_039218052.1">
    <property type="nucleotide sequence ID" value="NZ_JWLW01000010.1"/>
</dbReference>
<accession>A0A0B3YK25</accession>
<feature type="domain" description="Solute-binding protein family 3/N-terminal" evidence="1">
    <location>
        <begin position="44"/>
        <end position="260"/>
    </location>
</feature>
<protein>
    <recommendedName>
        <fullName evidence="1">Solute-binding protein family 3/N-terminal domain-containing protein</fullName>
    </recommendedName>
</protein>